<dbReference type="InterPro" id="IPR050189">
    <property type="entry name" value="MFS_Efflux_Transporters"/>
</dbReference>
<evidence type="ECO:0000313" key="9">
    <source>
        <dbReference type="Proteomes" id="UP000192936"/>
    </source>
</evidence>
<evidence type="ECO:0000256" key="4">
    <source>
        <dbReference type="ARBA" id="ARBA00022989"/>
    </source>
</evidence>
<evidence type="ECO:0000313" key="8">
    <source>
        <dbReference type="EMBL" id="SMF89719.1"/>
    </source>
</evidence>
<dbReference type="PANTHER" id="PTHR43124:SF5">
    <property type="entry name" value="PURINE RIBONUCLEOSIDE EFFLUX PUMP NEPI"/>
    <property type="match status" value="1"/>
</dbReference>
<organism evidence="8 9">
    <name type="scientific">Azospirillum oryzae</name>
    <dbReference type="NCBI Taxonomy" id="286727"/>
    <lineage>
        <taxon>Bacteria</taxon>
        <taxon>Pseudomonadati</taxon>
        <taxon>Pseudomonadota</taxon>
        <taxon>Alphaproteobacteria</taxon>
        <taxon>Rhodospirillales</taxon>
        <taxon>Azospirillaceae</taxon>
        <taxon>Azospirillum</taxon>
    </lineage>
</organism>
<accession>A0A1X7HN46</accession>
<protein>
    <submittedName>
        <fullName evidence="8">Predicted arabinose efflux permease, MFS family</fullName>
    </submittedName>
</protein>
<feature type="transmembrane region" description="Helical" evidence="6">
    <location>
        <begin position="85"/>
        <end position="104"/>
    </location>
</feature>
<dbReference type="Gene3D" id="1.20.1250.20">
    <property type="entry name" value="MFS general substrate transporter like domains"/>
    <property type="match status" value="1"/>
</dbReference>
<reference evidence="8 9" key="1">
    <citation type="submission" date="2017-04" db="EMBL/GenBank/DDBJ databases">
        <authorList>
            <person name="Afonso C.L."/>
            <person name="Miller P.J."/>
            <person name="Scott M.A."/>
            <person name="Spackman E."/>
            <person name="Goraichik I."/>
            <person name="Dimitrov K.M."/>
            <person name="Suarez D.L."/>
            <person name="Swayne D.E."/>
        </authorList>
    </citation>
    <scope>NUCLEOTIDE SEQUENCE [LARGE SCALE GENOMIC DNA]</scope>
    <source>
        <strain evidence="8 9">A2P</strain>
    </source>
</reference>
<sequence>MMEPVRQAGAAPAEPAWGAVFSLTLGVFGLVTAEFLPASLLTPMAADLHVTEAMAGQAVTATAAVALVASLLISAATRRIDRRHVLLAFSALLLVSNLAVAFAPDLLSLLVGRVLLGVALGGFWAMSAAIAMRLVPEPMIPRALSMIFSGVSAATVFAAPVGSYLGDLLGWRAVFLMAGGLGLAALVAQVLSLPRMAPNGHTSLRTLGEVMARPGVGIGMVSILLVFTGHFALFTYVRPFLETVTGVGVSGVSGILLGFGMANFAGTYLGGALLARSMRLTLTVMPLIMGLLGLGLAALGGSPTVASVLIALWGVAFGAVPVAWSTWITRTVPDEAESAGGLFVAAVQLAIATGAAAGGAIFGVSGAGGVFGASGIVLLLAALVVLGGVRARAVAVAP</sequence>
<evidence type="ECO:0000259" key="7">
    <source>
        <dbReference type="PROSITE" id="PS50850"/>
    </source>
</evidence>
<evidence type="ECO:0000256" key="5">
    <source>
        <dbReference type="ARBA" id="ARBA00023136"/>
    </source>
</evidence>
<dbReference type="GO" id="GO:0022857">
    <property type="term" value="F:transmembrane transporter activity"/>
    <property type="evidence" value="ECO:0007669"/>
    <property type="project" value="InterPro"/>
</dbReference>
<dbReference type="InterPro" id="IPR011701">
    <property type="entry name" value="MFS"/>
</dbReference>
<dbReference type="GO" id="GO:0005886">
    <property type="term" value="C:plasma membrane"/>
    <property type="evidence" value="ECO:0007669"/>
    <property type="project" value="UniProtKB-SubCell"/>
</dbReference>
<dbReference type="EMBL" id="FXAK01000009">
    <property type="protein sequence ID" value="SMF89719.1"/>
    <property type="molecule type" value="Genomic_DNA"/>
</dbReference>
<evidence type="ECO:0000256" key="6">
    <source>
        <dbReference type="SAM" id="Phobius"/>
    </source>
</evidence>
<evidence type="ECO:0000256" key="3">
    <source>
        <dbReference type="ARBA" id="ARBA00022692"/>
    </source>
</evidence>
<proteinExistence type="predicted"/>
<dbReference type="InterPro" id="IPR036259">
    <property type="entry name" value="MFS_trans_sf"/>
</dbReference>
<keyword evidence="5 6" id="KW-0472">Membrane</keyword>
<feature type="transmembrane region" description="Helical" evidence="6">
    <location>
        <begin position="215"/>
        <end position="237"/>
    </location>
</feature>
<dbReference type="SUPFAM" id="SSF103473">
    <property type="entry name" value="MFS general substrate transporter"/>
    <property type="match status" value="1"/>
</dbReference>
<dbReference type="AlphaFoldDB" id="A0A1X7HN46"/>
<feature type="transmembrane region" description="Helical" evidence="6">
    <location>
        <begin position="20"/>
        <end position="41"/>
    </location>
</feature>
<evidence type="ECO:0000256" key="1">
    <source>
        <dbReference type="ARBA" id="ARBA00004651"/>
    </source>
</evidence>
<feature type="transmembrane region" description="Helical" evidence="6">
    <location>
        <begin position="370"/>
        <end position="389"/>
    </location>
</feature>
<dbReference type="PROSITE" id="PS50850">
    <property type="entry name" value="MFS"/>
    <property type="match status" value="1"/>
</dbReference>
<name>A0A1X7HN46_9PROT</name>
<feature type="transmembrane region" description="Helical" evidence="6">
    <location>
        <begin position="171"/>
        <end position="194"/>
    </location>
</feature>
<keyword evidence="3 6" id="KW-0812">Transmembrane</keyword>
<dbReference type="PANTHER" id="PTHR43124">
    <property type="entry name" value="PURINE EFFLUX PUMP PBUE"/>
    <property type="match status" value="1"/>
</dbReference>
<dbReference type="InterPro" id="IPR020846">
    <property type="entry name" value="MFS_dom"/>
</dbReference>
<dbReference type="RefSeq" id="WP_143266937.1">
    <property type="nucleotide sequence ID" value="NZ_FXAK01000009.1"/>
</dbReference>
<dbReference type="CDD" id="cd17324">
    <property type="entry name" value="MFS_NepI_like"/>
    <property type="match status" value="1"/>
</dbReference>
<feature type="transmembrane region" description="Helical" evidence="6">
    <location>
        <begin position="305"/>
        <end position="327"/>
    </location>
</feature>
<feature type="transmembrane region" description="Helical" evidence="6">
    <location>
        <begin position="339"/>
        <end position="364"/>
    </location>
</feature>
<dbReference type="Proteomes" id="UP000192936">
    <property type="component" value="Unassembled WGS sequence"/>
</dbReference>
<feature type="transmembrane region" description="Helical" evidence="6">
    <location>
        <begin position="110"/>
        <end position="131"/>
    </location>
</feature>
<feature type="transmembrane region" description="Helical" evidence="6">
    <location>
        <begin position="143"/>
        <end position="165"/>
    </location>
</feature>
<dbReference type="OrthoDB" id="9812189at2"/>
<feature type="domain" description="Major facilitator superfamily (MFS) profile" evidence="7">
    <location>
        <begin position="19"/>
        <end position="393"/>
    </location>
</feature>
<dbReference type="Pfam" id="PF07690">
    <property type="entry name" value="MFS_1"/>
    <property type="match status" value="1"/>
</dbReference>
<dbReference type="STRING" id="286727.SAMN02982917_6836"/>
<feature type="transmembrane region" description="Helical" evidence="6">
    <location>
        <begin position="53"/>
        <end position="73"/>
    </location>
</feature>
<feature type="transmembrane region" description="Helical" evidence="6">
    <location>
        <begin position="249"/>
        <end position="273"/>
    </location>
</feature>
<gene>
    <name evidence="8" type="ORF">SAMN02982917_6836</name>
</gene>
<feature type="transmembrane region" description="Helical" evidence="6">
    <location>
        <begin position="280"/>
        <end position="299"/>
    </location>
</feature>
<evidence type="ECO:0000256" key="2">
    <source>
        <dbReference type="ARBA" id="ARBA00022475"/>
    </source>
</evidence>
<comment type="subcellular location">
    <subcellularLocation>
        <location evidence="1">Cell membrane</location>
        <topology evidence="1">Multi-pass membrane protein</topology>
    </subcellularLocation>
</comment>
<keyword evidence="4 6" id="KW-1133">Transmembrane helix</keyword>
<keyword evidence="2" id="KW-1003">Cell membrane</keyword>